<dbReference type="OrthoDB" id="273818at2759"/>
<dbReference type="PANTHER" id="PTHR45615:SF80">
    <property type="entry name" value="GRIP DOMAIN-CONTAINING PROTEIN"/>
    <property type="match status" value="1"/>
</dbReference>
<evidence type="ECO:0000313" key="3">
    <source>
        <dbReference type="EMBL" id="RNF20840.1"/>
    </source>
</evidence>
<sequence length="736" mass="81180">MNRRVRRRAVAPGAARSQMSRPRLRFSRPRSAEGGGGERGATAKLLLELRRNIASRDTIISNLRLELSSLRQAKQQAQEQIDAVSAEVAAIHARCETLSADVCLKERTIEDLQKRCGAAQSTAVKGSTTSGSIDNGSGSGAPEVVEPGQRPKEGRLQQRAADTAIGSLQQRLHPIEVRGLYLSRATGTETQQQTQWGKEEEGEEEEREGLRGELLRLRQCLDREEEARGESGRLWRRRLEADLRTAESELSTARAEVEACKREVARMQRQVTAAGFMEAQLQAARNENDALQQRVCELREENLAQSARERELLDELRATKEAYDRREDEVSSLQRRLRASREKEGGLREEVETLEGRLRAVGPAASYTHHRNDGSGAVPANAPPPHELSSYAALMELNARLQQRLALLEAELQQARKAAPAAHAAAVAAATSDEGVGLVKERVTQLDKCVSELQQRLAQTGAFLQQQQQQQAQFATSQLSCERMRTELNAVRDAYGALSDCWGALIEELAGVGSSGAATAGEDTHAGRQAAPLEGPRPSAIRSRLQDVQRHALLTAEDAPATIAALRAEVSRLSECLRQREEELGQTRRELVAAKLELDNVRRRAATCEGIGRGVGERKVSSLRAARMELEHWRQQAMERALACETLNKQCEEQQQLITSLHASLRLNPTTPSLTSGLGLIVGADGNDDRIIEEALREETARLDEEMNALRREVRTMRRERDHWKAVAAGTAPPAS</sequence>
<keyword evidence="1" id="KW-0175">Coiled coil</keyword>
<feature type="compositionally biased region" description="Low complexity" evidence="2">
    <location>
        <begin position="186"/>
        <end position="196"/>
    </location>
</feature>
<comment type="caution">
    <text evidence="3">The sequence shown here is derived from an EMBL/GenBank/DDBJ whole genome shotgun (WGS) entry which is preliminary data.</text>
</comment>
<feature type="coiled-coil region" evidence="1">
    <location>
        <begin position="60"/>
        <end position="94"/>
    </location>
</feature>
<protein>
    <submittedName>
        <fullName evidence="3">Uncharacterized protein</fullName>
    </submittedName>
</protein>
<evidence type="ECO:0000313" key="4">
    <source>
        <dbReference type="Proteomes" id="UP000284403"/>
    </source>
</evidence>
<dbReference type="GeneID" id="40317342"/>
<gene>
    <name evidence="3" type="ORF">Tco025E_03731</name>
</gene>
<feature type="compositionally biased region" description="Polar residues" evidence="2">
    <location>
        <begin position="119"/>
        <end position="136"/>
    </location>
</feature>
<feature type="region of interest" description="Disordered" evidence="2">
    <location>
        <begin position="1"/>
        <end position="39"/>
    </location>
</feature>
<feature type="coiled-coil region" evidence="1">
    <location>
        <begin position="563"/>
        <end position="604"/>
    </location>
</feature>
<dbReference type="EMBL" id="MKKU01000170">
    <property type="protein sequence ID" value="RNF20840.1"/>
    <property type="molecule type" value="Genomic_DNA"/>
</dbReference>
<feature type="region of interest" description="Disordered" evidence="2">
    <location>
        <begin position="325"/>
        <end position="350"/>
    </location>
</feature>
<feature type="region of interest" description="Disordered" evidence="2">
    <location>
        <begin position="516"/>
        <end position="538"/>
    </location>
</feature>
<accession>A0A422PSZ0</accession>
<feature type="compositionally biased region" description="Basic and acidic residues" evidence="2">
    <location>
        <begin position="339"/>
        <end position="350"/>
    </location>
</feature>
<feature type="region of interest" description="Disordered" evidence="2">
    <location>
        <begin position="184"/>
        <end position="209"/>
    </location>
</feature>
<dbReference type="AlphaFoldDB" id="A0A422PSZ0"/>
<feature type="coiled-coil region" evidence="1">
    <location>
        <begin position="391"/>
        <end position="418"/>
    </location>
</feature>
<evidence type="ECO:0000256" key="2">
    <source>
        <dbReference type="SAM" id="MobiDB-lite"/>
    </source>
</evidence>
<proteinExistence type="predicted"/>
<feature type="coiled-coil region" evidence="1">
    <location>
        <begin position="693"/>
        <end position="727"/>
    </location>
</feature>
<organism evidence="3 4">
    <name type="scientific">Trypanosoma conorhini</name>
    <dbReference type="NCBI Taxonomy" id="83891"/>
    <lineage>
        <taxon>Eukaryota</taxon>
        <taxon>Discoba</taxon>
        <taxon>Euglenozoa</taxon>
        <taxon>Kinetoplastea</taxon>
        <taxon>Metakinetoplastina</taxon>
        <taxon>Trypanosomatida</taxon>
        <taxon>Trypanosomatidae</taxon>
        <taxon>Trypanosoma</taxon>
    </lineage>
</organism>
<evidence type="ECO:0000256" key="1">
    <source>
        <dbReference type="SAM" id="Coils"/>
    </source>
</evidence>
<reference evidence="3 4" key="1">
    <citation type="journal article" date="2018" name="BMC Genomics">
        <title>Genomic comparison of Trypanosoma conorhini and Trypanosoma rangeli to Trypanosoma cruzi strains of high and low virulence.</title>
        <authorList>
            <person name="Bradwell K.R."/>
            <person name="Koparde V.N."/>
            <person name="Matveyev A.V."/>
            <person name="Serrano M.G."/>
            <person name="Alves J.M."/>
            <person name="Parikh H."/>
            <person name="Huang B."/>
            <person name="Lee V."/>
            <person name="Espinosa-Alvarez O."/>
            <person name="Ortiz P.A."/>
            <person name="Costa-Martins A.G."/>
            <person name="Teixeira M.M."/>
            <person name="Buck G.A."/>
        </authorList>
    </citation>
    <scope>NUCLEOTIDE SEQUENCE [LARGE SCALE GENOMIC DNA]</scope>
    <source>
        <strain evidence="3 4">025E</strain>
    </source>
</reference>
<dbReference type="PANTHER" id="PTHR45615">
    <property type="entry name" value="MYOSIN HEAVY CHAIN, NON-MUSCLE"/>
    <property type="match status" value="1"/>
</dbReference>
<dbReference type="Proteomes" id="UP000284403">
    <property type="component" value="Unassembled WGS sequence"/>
</dbReference>
<feature type="region of interest" description="Disordered" evidence="2">
    <location>
        <begin position="118"/>
        <end position="155"/>
    </location>
</feature>
<keyword evidence="4" id="KW-1185">Reference proteome</keyword>
<dbReference type="RefSeq" id="XP_029229336.1">
    <property type="nucleotide sequence ID" value="XM_029370649.1"/>
</dbReference>
<name>A0A422PSZ0_9TRYP</name>